<sequence>MSLKSWESNLGWRLIVPSQQPHWPSQSNKEGQIAERDRFTSALPIRLASFTGPASVDAIHFHPKNHTLYVVEVGYKARS</sequence>
<evidence type="ECO:0000313" key="1">
    <source>
        <dbReference type="Proteomes" id="UP000095287"/>
    </source>
</evidence>
<dbReference type="AlphaFoldDB" id="A0A1I7XZ30"/>
<protein>
    <submittedName>
        <fullName evidence="2">Sen15 domain-containing protein</fullName>
    </submittedName>
</protein>
<name>A0A1I7XZ30_9BILA</name>
<keyword evidence="1" id="KW-1185">Reference proteome</keyword>
<organism evidence="1 2">
    <name type="scientific">Steinernema glaseri</name>
    <dbReference type="NCBI Taxonomy" id="37863"/>
    <lineage>
        <taxon>Eukaryota</taxon>
        <taxon>Metazoa</taxon>
        <taxon>Ecdysozoa</taxon>
        <taxon>Nematoda</taxon>
        <taxon>Chromadorea</taxon>
        <taxon>Rhabditida</taxon>
        <taxon>Tylenchina</taxon>
        <taxon>Panagrolaimomorpha</taxon>
        <taxon>Strongyloidoidea</taxon>
        <taxon>Steinernematidae</taxon>
        <taxon>Steinernema</taxon>
    </lineage>
</organism>
<dbReference type="Proteomes" id="UP000095287">
    <property type="component" value="Unplaced"/>
</dbReference>
<proteinExistence type="predicted"/>
<reference evidence="2" key="1">
    <citation type="submission" date="2016-11" db="UniProtKB">
        <authorList>
            <consortium name="WormBaseParasite"/>
        </authorList>
    </citation>
    <scope>IDENTIFICATION</scope>
</reference>
<dbReference type="WBParaSite" id="L893_g11070.t1">
    <property type="protein sequence ID" value="L893_g11070.t1"/>
    <property type="gene ID" value="L893_g11070"/>
</dbReference>
<accession>A0A1I7XZ30</accession>
<evidence type="ECO:0000313" key="2">
    <source>
        <dbReference type="WBParaSite" id="L893_g11070.t1"/>
    </source>
</evidence>